<organism evidence="2">
    <name type="scientific">Arundo donax</name>
    <name type="common">Giant reed</name>
    <name type="synonym">Donax arundinaceus</name>
    <dbReference type="NCBI Taxonomy" id="35708"/>
    <lineage>
        <taxon>Eukaryota</taxon>
        <taxon>Viridiplantae</taxon>
        <taxon>Streptophyta</taxon>
        <taxon>Embryophyta</taxon>
        <taxon>Tracheophyta</taxon>
        <taxon>Spermatophyta</taxon>
        <taxon>Magnoliopsida</taxon>
        <taxon>Liliopsida</taxon>
        <taxon>Poales</taxon>
        <taxon>Poaceae</taxon>
        <taxon>PACMAD clade</taxon>
        <taxon>Arundinoideae</taxon>
        <taxon>Arundineae</taxon>
        <taxon>Arundo</taxon>
    </lineage>
</organism>
<protein>
    <submittedName>
        <fullName evidence="2">Uncharacterized protein</fullName>
    </submittedName>
</protein>
<feature type="signal peptide" evidence="1">
    <location>
        <begin position="1"/>
        <end position="21"/>
    </location>
</feature>
<evidence type="ECO:0000313" key="2">
    <source>
        <dbReference type="EMBL" id="JAD61471.1"/>
    </source>
</evidence>
<name>A0A0A9BDR4_ARUDO</name>
<proteinExistence type="predicted"/>
<dbReference type="AlphaFoldDB" id="A0A0A9BDR4"/>
<accession>A0A0A9BDR4</accession>
<dbReference type="EMBL" id="GBRH01236424">
    <property type="protein sequence ID" value="JAD61471.1"/>
    <property type="molecule type" value="Transcribed_RNA"/>
</dbReference>
<feature type="chain" id="PRO_5002062888" evidence="1">
    <location>
        <begin position="22"/>
        <end position="36"/>
    </location>
</feature>
<reference evidence="2" key="2">
    <citation type="journal article" date="2015" name="Data Brief">
        <title>Shoot transcriptome of the giant reed, Arundo donax.</title>
        <authorList>
            <person name="Barrero R.A."/>
            <person name="Guerrero F.D."/>
            <person name="Moolhuijzen P."/>
            <person name="Goolsby J.A."/>
            <person name="Tidwell J."/>
            <person name="Bellgard S.E."/>
            <person name="Bellgard M.I."/>
        </authorList>
    </citation>
    <scope>NUCLEOTIDE SEQUENCE</scope>
    <source>
        <tissue evidence="2">Shoot tissue taken approximately 20 cm above the soil surface</tissue>
    </source>
</reference>
<evidence type="ECO:0000256" key="1">
    <source>
        <dbReference type="SAM" id="SignalP"/>
    </source>
</evidence>
<sequence>MAMATMVQAMWLLLCGRILCGQNRISCGCGLMCLFK</sequence>
<keyword evidence="1" id="KW-0732">Signal</keyword>
<reference evidence="2" key="1">
    <citation type="submission" date="2014-09" db="EMBL/GenBank/DDBJ databases">
        <authorList>
            <person name="Magalhaes I.L.F."/>
            <person name="Oliveira U."/>
            <person name="Santos F.R."/>
            <person name="Vidigal T.H.D.A."/>
            <person name="Brescovit A.D."/>
            <person name="Santos A.J."/>
        </authorList>
    </citation>
    <scope>NUCLEOTIDE SEQUENCE</scope>
    <source>
        <tissue evidence="2">Shoot tissue taken approximately 20 cm above the soil surface</tissue>
    </source>
</reference>